<evidence type="ECO:0000313" key="2">
    <source>
        <dbReference type="Proteomes" id="UP000010798"/>
    </source>
</evidence>
<sequence length="147" mass="16717">MIADIVAEDTSERDVLPVVVKGLSLREELVSQILKESKEACPSIRFGMYVDPEQIQIAEYEPDGEPKMVCRLNTVETLRHYDREFGTKRIYQGYLVALVETWLRDLAFRWKPDPPPAVKQLTTIGLAQILEGGMTRREAALEANALR</sequence>
<dbReference type="KEGG" id="saci:Sinac_7382"/>
<dbReference type="eggNOG" id="ENOG5032VBK">
    <property type="taxonomic scope" value="Bacteria"/>
</dbReference>
<name>L0DST6_SINAD</name>
<keyword evidence="2" id="KW-1185">Reference proteome</keyword>
<dbReference type="AlphaFoldDB" id="L0DST6"/>
<accession>L0DST6</accession>
<organism evidence="1 2">
    <name type="scientific">Singulisphaera acidiphila (strain ATCC BAA-1392 / DSM 18658 / VKM B-2454 / MOB10)</name>
    <dbReference type="NCBI Taxonomy" id="886293"/>
    <lineage>
        <taxon>Bacteria</taxon>
        <taxon>Pseudomonadati</taxon>
        <taxon>Planctomycetota</taxon>
        <taxon>Planctomycetia</taxon>
        <taxon>Isosphaerales</taxon>
        <taxon>Isosphaeraceae</taxon>
        <taxon>Singulisphaera</taxon>
    </lineage>
</organism>
<dbReference type="RefSeq" id="WP_015250490.1">
    <property type="nucleotide sequence ID" value="NC_019892.1"/>
</dbReference>
<proteinExistence type="predicted"/>
<dbReference type="EMBL" id="CP003364">
    <property type="protein sequence ID" value="AGA31421.1"/>
    <property type="molecule type" value="Genomic_DNA"/>
</dbReference>
<protein>
    <submittedName>
        <fullName evidence="1">Uncharacterized protein</fullName>
    </submittedName>
</protein>
<reference evidence="1 2" key="1">
    <citation type="submission" date="2012-02" db="EMBL/GenBank/DDBJ databases">
        <title>Complete sequence of chromosome of Singulisphaera acidiphila DSM 18658.</title>
        <authorList>
            <consortium name="US DOE Joint Genome Institute (JGI-PGF)"/>
            <person name="Lucas S."/>
            <person name="Copeland A."/>
            <person name="Lapidus A."/>
            <person name="Glavina del Rio T."/>
            <person name="Dalin E."/>
            <person name="Tice H."/>
            <person name="Bruce D."/>
            <person name="Goodwin L."/>
            <person name="Pitluck S."/>
            <person name="Peters L."/>
            <person name="Ovchinnikova G."/>
            <person name="Chertkov O."/>
            <person name="Kyrpides N."/>
            <person name="Mavromatis K."/>
            <person name="Ivanova N."/>
            <person name="Brettin T."/>
            <person name="Detter J.C."/>
            <person name="Han C."/>
            <person name="Larimer F."/>
            <person name="Land M."/>
            <person name="Hauser L."/>
            <person name="Markowitz V."/>
            <person name="Cheng J.-F."/>
            <person name="Hugenholtz P."/>
            <person name="Woyke T."/>
            <person name="Wu D."/>
            <person name="Tindall B."/>
            <person name="Pomrenke H."/>
            <person name="Brambilla E."/>
            <person name="Klenk H.-P."/>
            <person name="Eisen J.A."/>
        </authorList>
    </citation>
    <scope>NUCLEOTIDE SEQUENCE [LARGE SCALE GENOMIC DNA]</scope>
    <source>
        <strain evidence="2">ATCC BAA-1392 / DSM 18658 / VKM B-2454 / MOB10</strain>
    </source>
</reference>
<dbReference type="STRING" id="886293.Sinac_7382"/>
<dbReference type="OrthoDB" id="512111at2"/>
<dbReference type="Proteomes" id="UP000010798">
    <property type="component" value="Chromosome"/>
</dbReference>
<dbReference type="HOGENOM" id="CLU_1553741_0_0_0"/>
<gene>
    <name evidence="1" type="ordered locus">Sinac_7382</name>
</gene>
<evidence type="ECO:0000313" key="1">
    <source>
        <dbReference type="EMBL" id="AGA31421.1"/>
    </source>
</evidence>